<dbReference type="EMBL" id="BAABCA010000006">
    <property type="protein sequence ID" value="GAA4238245.1"/>
    <property type="molecule type" value="Genomic_DNA"/>
</dbReference>
<protein>
    <recommendedName>
        <fullName evidence="3">Lipoprotein</fullName>
    </recommendedName>
</protein>
<evidence type="ECO:0000313" key="1">
    <source>
        <dbReference type="EMBL" id="GAA4238245.1"/>
    </source>
</evidence>
<dbReference type="Proteomes" id="UP001501496">
    <property type="component" value="Unassembled WGS sequence"/>
</dbReference>
<comment type="caution">
    <text evidence="1">The sequence shown here is derived from an EMBL/GenBank/DDBJ whole genome shotgun (WGS) entry which is preliminary data.</text>
</comment>
<organism evidence="1 2">
    <name type="scientific">Postechiella marina</name>
    <dbReference type="NCBI Taxonomy" id="943941"/>
    <lineage>
        <taxon>Bacteria</taxon>
        <taxon>Pseudomonadati</taxon>
        <taxon>Bacteroidota</taxon>
        <taxon>Flavobacteriia</taxon>
        <taxon>Flavobacteriales</taxon>
        <taxon>Flavobacteriaceae</taxon>
        <taxon>Postechiella</taxon>
    </lineage>
</organism>
<proteinExistence type="predicted"/>
<dbReference type="RefSeq" id="WP_344788926.1">
    <property type="nucleotide sequence ID" value="NZ_BAABCA010000006.1"/>
</dbReference>
<gene>
    <name evidence="1" type="ORF">GCM10022291_27990</name>
</gene>
<accession>A0ABP8CF10</accession>
<keyword evidence="2" id="KW-1185">Reference proteome</keyword>
<reference evidence="2" key="1">
    <citation type="journal article" date="2019" name="Int. J. Syst. Evol. Microbiol.">
        <title>The Global Catalogue of Microorganisms (GCM) 10K type strain sequencing project: providing services to taxonomists for standard genome sequencing and annotation.</title>
        <authorList>
            <consortium name="The Broad Institute Genomics Platform"/>
            <consortium name="The Broad Institute Genome Sequencing Center for Infectious Disease"/>
            <person name="Wu L."/>
            <person name="Ma J."/>
        </authorList>
    </citation>
    <scope>NUCLEOTIDE SEQUENCE [LARGE SCALE GENOMIC DNA]</scope>
    <source>
        <strain evidence="2">JCM 17630</strain>
    </source>
</reference>
<name>A0ABP8CF10_9FLAO</name>
<evidence type="ECO:0008006" key="3">
    <source>
        <dbReference type="Google" id="ProtNLM"/>
    </source>
</evidence>
<evidence type="ECO:0000313" key="2">
    <source>
        <dbReference type="Proteomes" id="UP001501496"/>
    </source>
</evidence>
<sequence>MKNIILILVATTLVNCKYLSLLHSDKNLTKKIETEFLSDAKIVDFSNFDTFAWDELLILAPYSSINLYEKELQLNLKNIRGHKIEMYDSFNLIVFLKNGKSVKISEFPLLTGYFKNSGIRIKKDNAKFIISSNKSIQLVK</sequence>